<dbReference type="InterPro" id="IPR027417">
    <property type="entry name" value="P-loop_NTPase"/>
</dbReference>
<dbReference type="PANTHER" id="PTHR37937">
    <property type="entry name" value="CONJUGATIVE TRANSFER: DNA TRANSPORT"/>
    <property type="match status" value="1"/>
</dbReference>
<dbReference type="SUPFAM" id="SSF52540">
    <property type="entry name" value="P-loop containing nucleoside triphosphate hydrolases"/>
    <property type="match status" value="1"/>
</dbReference>
<evidence type="ECO:0000256" key="2">
    <source>
        <dbReference type="ARBA" id="ARBA00008806"/>
    </source>
</evidence>
<dbReference type="PANTHER" id="PTHR37937:SF1">
    <property type="entry name" value="CONJUGATIVE TRANSFER: DNA TRANSPORT"/>
    <property type="match status" value="1"/>
</dbReference>
<keyword evidence="6 7" id="KW-0472">Membrane</keyword>
<reference evidence="9 11" key="2">
    <citation type="journal article" date="2020" name="Cell Host Microbe">
        <title>Functional and Genomic Variation between Human-Derived Isolates of Lachnospiraceae Reveals Inter- and Intra-Species Diversity.</title>
        <authorList>
            <person name="Sorbara M.T."/>
            <person name="Littmann E.R."/>
            <person name="Fontana E."/>
            <person name="Moody T.U."/>
            <person name="Kohout C.E."/>
            <person name="Gjonbalaj M."/>
            <person name="Eaton V."/>
            <person name="Seok R."/>
            <person name="Leiner I.M."/>
            <person name="Pamer E.G."/>
        </authorList>
    </citation>
    <scope>NUCLEOTIDE SEQUENCE [LARGE SCALE GENOMIC DNA]</scope>
    <source>
        <strain evidence="9 11">MSK.20.11</strain>
    </source>
</reference>
<sequence>MGLNFFKIIQKIESAFMFILLHGGLETIILFVFGEELYNKYKINNNKNNIGMSRKKDKVKGIVFGKKTGKLYYSPTDAEGHVVCFAGSGLGKTSSILIPTLQHWDGTCYVVDISGDICQNVAVPNKIIFNPDDMNGALYNIFFPVDMFENDADKNEALEQLAFQLMPLETNMTDTSVFFLTEGRKILTAAMITYYHQGMDFPQICKRIISSSWSTLFSEIDQNGNYEAKQYINSFEGTNEKNIAGCKQACDSALKLFATNSHVYNAIGREREGKEAFTPEQLENKNIFVVIQDSKLELYEPLVHIITAQCMEYFSNRDNNNQHTILMCLDEFASFGHLEITPALRKLRKKHVRIMVLTQSLADIDLIYGRDERMAMLNNFAYKIVLGCSDSDTQEYFSRLIGEKEVYRKAVSKNGKQVTNTRTEAKERIVPPAELARLGRHMILLAEGKYYKLTKNYYFELDLWDRVKKCINNLSRIQEEDFSEKNTLSLTDENK</sequence>
<evidence type="ECO:0000313" key="8">
    <source>
        <dbReference type="EMBL" id="MZS89888.1"/>
    </source>
</evidence>
<dbReference type="CDD" id="cd01127">
    <property type="entry name" value="TrwB_TraG_TraD_VirD4"/>
    <property type="match status" value="1"/>
</dbReference>
<feature type="transmembrane region" description="Helical" evidence="7">
    <location>
        <begin position="12"/>
        <end position="33"/>
    </location>
</feature>
<accession>A0A6L8XW01</accession>
<proteinExistence type="inferred from homology"/>
<comment type="similarity">
    <text evidence="2">Belongs to the VirD4/TraG family.</text>
</comment>
<name>A0A6L8XW01_9FIRM</name>
<evidence type="ECO:0000313" key="9">
    <source>
        <dbReference type="EMBL" id="NSF74875.1"/>
    </source>
</evidence>
<dbReference type="Pfam" id="PF02534">
    <property type="entry name" value="T4SS-DNA_transf"/>
    <property type="match status" value="1"/>
</dbReference>
<evidence type="ECO:0000256" key="5">
    <source>
        <dbReference type="ARBA" id="ARBA00022989"/>
    </source>
</evidence>
<evidence type="ECO:0000256" key="3">
    <source>
        <dbReference type="ARBA" id="ARBA00022475"/>
    </source>
</evidence>
<dbReference type="EMBL" id="WWVF01000024">
    <property type="protein sequence ID" value="MZS89888.1"/>
    <property type="molecule type" value="Genomic_DNA"/>
</dbReference>
<dbReference type="RefSeq" id="WP_161276335.1">
    <property type="nucleotide sequence ID" value="NZ_JAAIPF010000036.1"/>
</dbReference>
<gene>
    <name evidence="9" type="ORF">G4952_13915</name>
    <name evidence="8" type="ORF">GT712_12610</name>
</gene>
<keyword evidence="3" id="KW-1003">Cell membrane</keyword>
<dbReference type="Proteomes" id="UP000477156">
    <property type="component" value="Unassembled WGS sequence"/>
</dbReference>
<evidence type="ECO:0000256" key="1">
    <source>
        <dbReference type="ARBA" id="ARBA00004651"/>
    </source>
</evidence>
<protein>
    <submittedName>
        <fullName evidence="8">Type IV secretory system conjugative DNA transfer family protein</fullName>
    </submittedName>
</protein>
<evidence type="ECO:0000313" key="10">
    <source>
        <dbReference type="Proteomes" id="UP000477156"/>
    </source>
</evidence>
<evidence type="ECO:0000256" key="6">
    <source>
        <dbReference type="ARBA" id="ARBA00023136"/>
    </source>
</evidence>
<dbReference type="InterPro" id="IPR003688">
    <property type="entry name" value="TraG/VirD4"/>
</dbReference>
<comment type="caution">
    <text evidence="8">The sequence shown here is derived from an EMBL/GenBank/DDBJ whole genome shotgun (WGS) entry which is preliminary data.</text>
</comment>
<dbReference type="InterPro" id="IPR051539">
    <property type="entry name" value="T4SS-coupling_protein"/>
</dbReference>
<keyword evidence="4 7" id="KW-0812">Transmembrane</keyword>
<keyword evidence="11" id="KW-1185">Reference proteome</keyword>
<evidence type="ECO:0000256" key="7">
    <source>
        <dbReference type="SAM" id="Phobius"/>
    </source>
</evidence>
<dbReference type="AlphaFoldDB" id="A0A6L8XW01"/>
<dbReference type="Gene3D" id="3.40.50.300">
    <property type="entry name" value="P-loop containing nucleotide triphosphate hydrolases"/>
    <property type="match status" value="1"/>
</dbReference>
<comment type="subcellular location">
    <subcellularLocation>
        <location evidence="1">Cell membrane</location>
        <topology evidence="1">Multi-pass membrane protein</topology>
    </subcellularLocation>
</comment>
<dbReference type="EMBL" id="JAAIPF010000036">
    <property type="protein sequence ID" value="NSF74875.1"/>
    <property type="molecule type" value="Genomic_DNA"/>
</dbReference>
<organism evidence="8 10">
    <name type="scientific">Blautia wexlerae</name>
    <dbReference type="NCBI Taxonomy" id="418240"/>
    <lineage>
        <taxon>Bacteria</taxon>
        <taxon>Bacillati</taxon>
        <taxon>Bacillota</taxon>
        <taxon>Clostridia</taxon>
        <taxon>Lachnospirales</taxon>
        <taxon>Lachnospiraceae</taxon>
        <taxon>Blautia</taxon>
    </lineage>
</organism>
<reference evidence="9" key="3">
    <citation type="submission" date="2020-02" db="EMBL/GenBank/DDBJ databases">
        <authorList>
            <person name="Littmann E."/>
            <person name="Sorbara M."/>
        </authorList>
    </citation>
    <scope>NUCLEOTIDE SEQUENCE</scope>
    <source>
        <strain evidence="9">MSK.20.11</strain>
    </source>
</reference>
<dbReference type="Proteomes" id="UP000822152">
    <property type="component" value="Unassembled WGS sequence"/>
</dbReference>
<reference evidence="8 10" key="1">
    <citation type="journal article" date="2019" name="Nat. Med.">
        <title>A library of human gut bacterial isolates paired with longitudinal multiomics data enables mechanistic microbiome research.</title>
        <authorList>
            <person name="Poyet M."/>
            <person name="Groussin M."/>
            <person name="Gibbons S.M."/>
            <person name="Avila-Pacheco J."/>
            <person name="Jiang X."/>
            <person name="Kearney S.M."/>
            <person name="Perrotta A.R."/>
            <person name="Berdy B."/>
            <person name="Zhao S."/>
            <person name="Lieberman T.D."/>
            <person name="Swanson P.K."/>
            <person name="Smith M."/>
            <person name="Roesemann S."/>
            <person name="Alexander J.E."/>
            <person name="Rich S.A."/>
            <person name="Livny J."/>
            <person name="Vlamakis H."/>
            <person name="Clish C."/>
            <person name="Bullock K."/>
            <person name="Deik A."/>
            <person name="Scott J."/>
            <person name="Pierce K.A."/>
            <person name="Xavier R.J."/>
            <person name="Alm E.J."/>
        </authorList>
    </citation>
    <scope>NUCLEOTIDE SEQUENCE [LARGE SCALE GENOMIC DNA]</scope>
    <source>
        <strain evidence="8 10">BIOML-A12</strain>
    </source>
</reference>
<evidence type="ECO:0000256" key="4">
    <source>
        <dbReference type="ARBA" id="ARBA00022692"/>
    </source>
</evidence>
<keyword evidence="5 7" id="KW-1133">Transmembrane helix</keyword>
<evidence type="ECO:0000313" key="11">
    <source>
        <dbReference type="Proteomes" id="UP000822152"/>
    </source>
</evidence>
<dbReference type="GO" id="GO:0005886">
    <property type="term" value="C:plasma membrane"/>
    <property type="evidence" value="ECO:0007669"/>
    <property type="project" value="UniProtKB-SubCell"/>
</dbReference>